<organism evidence="2">
    <name type="scientific">Methylobacterium bullatum</name>
    <dbReference type="NCBI Taxonomy" id="570505"/>
    <lineage>
        <taxon>Bacteria</taxon>
        <taxon>Pseudomonadati</taxon>
        <taxon>Pseudomonadota</taxon>
        <taxon>Alphaproteobacteria</taxon>
        <taxon>Hyphomicrobiales</taxon>
        <taxon>Methylobacteriaceae</taxon>
        <taxon>Methylobacterium</taxon>
    </lineage>
</organism>
<gene>
    <name evidence="2" type="ORF">MBUL_03406</name>
</gene>
<evidence type="ECO:0000256" key="1">
    <source>
        <dbReference type="SAM" id="MobiDB-lite"/>
    </source>
</evidence>
<dbReference type="AlphaFoldDB" id="A0A679J0S3"/>
<accession>A0A679J0S3</accession>
<feature type="region of interest" description="Disordered" evidence="1">
    <location>
        <begin position="16"/>
        <end position="46"/>
    </location>
</feature>
<name>A0A679J0S3_9HYPH</name>
<reference evidence="2" key="1">
    <citation type="submission" date="2019-12" db="EMBL/GenBank/DDBJ databases">
        <authorList>
            <person name="Cremers G."/>
        </authorList>
    </citation>
    <scope>NUCLEOTIDE SEQUENCE</scope>
    <source>
        <strain evidence="2">Mbul1</strain>
    </source>
</reference>
<evidence type="ECO:0000313" key="2">
    <source>
        <dbReference type="EMBL" id="CAA2105873.1"/>
    </source>
</evidence>
<proteinExistence type="predicted"/>
<sequence length="46" mass="5112">MTDRLEYHWAMGRNATRPEATGGVDPGAVPPRTWLATGARYAPRTR</sequence>
<dbReference type="EMBL" id="LR743504">
    <property type="protein sequence ID" value="CAA2105873.1"/>
    <property type="molecule type" value="Genomic_DNA"/>
</dbReference>
<protein>
    <submittedName>
        <fullName evidence="2">Uncharacterized protein</fullName>
    </submittedName>
</protein>